<gene>
    <name evidence="3" type="ORF">QBC38DRAFT_544052</name>
</gene>
<dbReference type="Gene3D" id="3.40.710.10">
    <property type="entry name" value="DD-peptidase/beta-lactamase superfamily"/>
    <property type="match status" value="1"/>
</dbReference>
<protein>
    <submittedName>
        <fullName evidence="3">Beta-lactamase/transpeptidase-like protein</fullName>
    </submittedName>
</protein>
<comment type="similarity">
    <text evidence="1">Belongs to the peptidase S12 family.</text>
</comment>
<evidence type="ECO:0000313" key="3">
    <source>
        <dbReference type="EMBL" id="KAK4228658.1"/>
    </source>
</evidence>
<name>A0AAN7BSB2_9PEZI</name>
<reference evidence="3" key="2">
    <citation type="submission" date="2023-05" db="EMBL/GenBank/DDBJ databases">
        <authorList>
            <consortium name="Lawrence Berkeley National Laboratory"/>
            <person name="Steindorff A."/>
            <person name="Hensen N."/>
            <person name="Bonometti L."/>
            <person name="Westerberg I."/>
            <person name="Brannstrom I.O."/>
            <person name="Guillou S."/>
            <person name="Cros-Aarteil S."/>
            <person name="Calhoun S."/>
            <person name="Haridas S."/>
            <person name="Kuo A."/>
            <person name="Mondo S."/>
            <person name="Pangilinan J."/>
            <person name="Riley R."/>
            <person name="Labutti K."/>
            <person name="Andreopoulos B."/>
            <person name="Lipzen A."/>
            <person name="Chen C."/>
            <person name="Yanf M."/>
            <person name="Daum C."/>
            <person name="Ng V."/>
            <person name="Clum A."/>
            <person name="Ohm R."/>
            <person name="Martin F."/>
            <person name="Silar P."/>
            <person name="Natvig D."/>
            <person name="Lalanne C."/>
            <person name="Gautier V."/>
            <person name="Ament-Velasquez S.L."/>
            <person name="Kruys A."/>
            <person name="Hutchinson M.I."/>
            <person name="Powell A.J."/>
            <person name="Barry K."/>
            <person name="Miller A.N."/>
            <person name="Grigoriev I.V."/>
            <person name="Debuchy R."/>
            <person name="Gladieux P."/>
            <person name="Thoren M.H."/>
            <person name="Johannesson H."/>
        </authorList>
    </citation>
    <scope>NUCLEOTIDE SEQUENCE</scope>
    <source>
        <strain evidence="3">CBS 990.96</strain>
    </source>
</reference>
<dbReference type="Proteomes" id="UP001301958">
    <property type="component" value="Unassembled WGS sequence"/>
</dbReference>
<dbReference type="EMBL" id="MU865316">
    <property type="protein sequence ID" value="KAK4228658.1"/>
    <property type="molecule type" value="Genomic_DNA"/>
</dbReference>
<organism evidence="3 4">
    <name type="scientific">Podospora fimiseda</name>
    <dbReference type="NCBI Taxonomy" id="252190"/>
    <lineage>
        <taxon>Eukaryota</taxon>
        <taxon>Fungi</taxon>
        <taxon>Dikarya</taxon>
        <taxon>Ascomycota</taxon>
        <taxon>Pezizomycotina</taxon>
        <taxon>Sordariomycetes</taxon>
        <taxon>Sordariomycetidae</taxon>
        <taxon>Sordariales</taxon>
        <taxon>Podosporaceae</taxon>
        <taxon>Podospora</taxon>
    </lineage>
</organism>
<keyword evidence="4" id="KW-1185">Reference proteome</keyword>
<dbReference type="InterPro" id="IPR012338">
    <property type="entry name" value="Beta-lactam/transpept-like"/>
</dbReference>
<evidence type="ECO:0000259" key="2">
    <source>
        <dbReference type="Pfam" id="PF00144"/>
    </source>
</evidence>
<dbReference type="Pfam" id="PF00144">
    <property type="entry name" value="Beta-lactamase"/>
    <property type="match status" value="1"/>
</dbReference>
<feature type="domain" description="Beta-lactamase-related" evidence="2">
    <location>
        <begin position="74"/>
        <end position="274"/>
    </location>
</feature>
<dbReference type="InterPro" id="IPR050491">
    <property type="entry name" value="AmpC-like"/>
</dbReference>
<reference evidence="3" key="1">
    <citation type="journal article" date="2023" name="Mol. Phylogenet. Evol.">
        <title>Genome-scale phylogeny and comparative genomics of the fungal order Sordariales.</title>
        <authorList>
            <person name="Hensen N."/>
            <person name="Bonometti L."/>
            <person name="Westerberg I."/>
            <person name="Brannstrom I.O."/>
            <person name="Guillou S."/>
            <person name="Cros-Aarteil S."/>
            <person name="Calhoun S."/>
            <person name="Haridas S."/>
            <person name="Kuo A."/>
            <person name="Mondo S."/>
            <person name="Pangilinan J."/>
            <person name="Riley R."/>
            <person name="LaButti K."/>
            <person name="Andreopoulos B."/>
            <person name="Lipzen A."/>
            <person name="Chen C."/>
            <person name="Yan M."/>
            <person name="Daum C."/>
            <person name="Ng V."/>
            <person name="Clum A."/>
            <person name="Steindorff A."/>
            <person name="Ohm R.A."/>
            <person name="Martin F."/>
            <person name="Silar P."/>
            <person name="Natvig D.O."/>
            <person name="Lalanne C."/>
            <person name="Gautier V."/>
            <person name="Ament-Velasquez S.L."/>
            <person name="Kruys A."/>
            <person name="Hutchinson M.I."/>
            <person name="Powell A.J."/>
            <person name="Barry K."/>
            <person name="Miller A.N."/>
            <person name="Grigoriev I.V."/>
            <person name="Debuchy R."/>
            <person name="Gladieux P."/>
            <person name="Hiltunen Thoren M."/>
            <person name="Johannesson H."/>
        </authorList>
    </citation>
    <scope>NUCLEOTIDE SEQUENCE</scope>
    <source>
        <strain evidence="3">CBS 990.96</strain>
    </source>
</reference>
<dbReference type="PANTHER" id="PTHR46825">
    <property type="entry name" value="D-ALANYL-D-ALANINE-CARBOXYPEPTIDASE/ENDOPEPTIDASE AMPH"/>
    <property type="match status" value="1"/>
</dbReference>
<proteinExistence type="inferred from homology"/>
<dbReference type="PANTHER" id="PTHR46825:SF14">
    <property type="entry name" value="BETA-LACTAMASE-RELATED DOMAIN-CONTAINING PROTEIN"/>
    <property type="match status" value="1"/>
</dbReference>
<dbReference type="AlphaFoldDB" id="A0AAN7BSB2"/>
<comment type="caution">
    <text evidence="3">The sequence shown here is derived from an EMBL/GenBank/DDBJ whole genome shotgun (WGS) entry which is preliminary data.</text>
</comment>
<dbReference type="SUPFAM" id="SSF56601">
    <property type="entry name" value="beta-lactamase/transpeptidase-like"/>
    <property type="match status" value="1"/>
</dbReference>
<accession>A0AAN7BSB2</accession>
<evidence type="ECO:0000256" key="1">
    <source>
        <dbReference type="ARBA" id="ARBA00038215"/>
    </source>
</evidence>
<evidence type="ECO:0000313" key="4">
    <source>
        <dbReference type="Proteomes" id="UP001301958"/>
    </source>
</evidence>
<dbReference type="InterPro" id="IPR001466">
    <property type="entry name" value="Beta-lactam-related"/>
</dbReference>
<sequence>MFSGPRGSSRAVLLAPEIEALHLEEVFPLRATPRHSSDQQSVCKSPPLSSIALLPRQSMIRNNLRLLSGTIIDTIQQVFNNGGNVGGSVGIIDGAESYFLNVGRGDTLHQDVPDEESIYLISSMTKPFLGVAIAMLVNHKENEISFDTSIKEIFPDLEGRTSLRHEVGNKELTIAHLLAHRSDFIKTTNLWECPDGNVPWQTIDLILSLFQHLPRHEKYQQPGCFNQARNYSNECFALLAELIERVSGTSWGEFVTKNVLEPLDLTQTFNGVTEA</sequence>